<organism evidence="2 3">
    <name type="scientific">Rhodonellum ikkaensis</name>
    <dbReference type="NCBI Taxonomy" id="336829"/>
    <lineage>
        <taxon>Bacteria</taxon>
        <taxon>Pseudomonadati</taxon>
        <taxon>Bacteroidota</taxon>
        <taxon>Cytophagia</taxon>
        <taxon>Cytophagales</taxon>
        <taxon>Cytophagaceae</taxon>
        <taxon>Rhodonellum</taxon>
    </lineage>
</organism>
<sequence>MMTRMFLVLTSMLLTFGGFAQTSTWNQHANIPLERIHQVSMDNQGFIFVANLEGNISQFDRDGNFQNIFSPSRQGRLSQLEASWTVNIFTFSTDLQEYRILDRFLNPITENKIQQDNIFLAKAATLGNNNIIWVFDESDFSLKQLDYRRNLVIQQQPLNLVLKNSDLEIIEIKEYQNMVFLNIKNEGVYIFDNQANFIRSLPIVLDLKLSFWKNNLVFISKGEIILMNFQSGIQEKIPLPANSNSKNILVNPNSVLLFDPGQISIYKKEDTPLRNK</sequence>
<reference evidence="2 3" key="1">
    <citation type="submission" date="2016-10" db="EMBL/GenBank/DDBJ databases">
        <authorList>
            <person name="Varghese N."/>
            <person name="Submissions S."/>
        </authorList>
    </citation>
    <scope>NUCLEOTIDE SEQUENCE [LARGE SCALE GENOMIC DNA]</scope>
    <source>
        <strain evidence="2 3">DSM 17997</strain>
    </source>
</reference>
<feature type="signal peptide" evidence="1">
    <location>
        <begin position="1"/>
        <end position="20"/>
    </location>
</feature>
<dbReference type="Proteomes" id="UP000199663">
    <property type="component" value="Unassembled WGS sequence"/>
</dbReference>
<accession>A0A1H3PIJ5</accession>
<comment type="caution">
    <text evidence="2">The sequence shown here is derived from an EMBL/GenBank/DDBJ whole genome shotgun (WGS) entry which is preliminary data.</text>
</comment>
<dbReference type="RefSeq" id="WP_019597949.1">
    <property type="nucleotide sequence ID" value="NZ_FNQC01000004.1"/>
</dbReference>
<protein>
    <submittedName>
        <fullName evidence="2">Uncharacterized protein</fullName>
    </submittedName>
</protein>
<dbReference type="EMBL" id="FNQC01000004">
    <property type="protein sequence ID" value="SDZ00219.1"/>
    <property type="molecule type" value="Genomic_DNA"/>
</dbReference>
<evidence type="ECO:0000256" key="1">
    <source>
        <dbReference type="SAM" id="SignalP"/>
    </source>
</evidence>
<gene>
    <name evidence="2" type="ORF">SAMN05444412_104257</name>
</gene>
<feature type="chain" id="PRO_5046371535" evidence="1">
    <location>
        <begin position="21"/>
        <end position="276"/>
    </location>
</feature>
<evidence type="ECO:0000313" key="3">
    <source>
        <dbReference type="Proteomes" id="UP000199663"/>
    </source>
</evidence>
<keyword evidence="1" id="KW-0732">Signal</keyword>
<name>A0A1H3PIJ5_9BACT</name>
<evidence type="ECO:0000313" key="2">
    <source>
        <dbReference type="EMBL" id="SDZ00219.1"/>
    </source>
</evidence>
<keyword evidence="3" id="KW-1185">Reference proteome</keyword>
<proteinExistence type="predicted"/>